<evidence type="ECO:0000256" key="7">
    <source>
        <dbReference type="ARBA" id="ARBA00023065"/>
    </source>
</evidence>
<gene>
    <name evidence="13" type="ORF">EDS130_LOCUS38796</name>
</gene>
<evidence type="ECO:0000256" key="11">
    <source>
        <dbReference type="RuleBase" id="RU000679"/>
    </source>
</evidence>
<keyword evidence="9 11" id="KW-0739">Sodium transport</keyword>
<sequence>MESVIGETQPKSFVQQRRRSIVVDYLLATSTHGLRSVGRAYSAWNRCFWILIFMTAFGLMLVFVVSSIIEYFHYPTQTSTLIRLDRKMPFPAVTVCNTNPYRRDKLNESLVKYYYQQFPSNSSINLSVFDTLAIALIVDLFNSNKMEELSSIGFQLSDILLGCQFNGIDCSNSFTRSLTSGLGNCFTFTWKTSSPLFTLADFGNSFLLKEALQLTFYVPRESSFPADYFNIGINLLLHDNEEFPLNIENETFLPHPYSACTSAVPDDLRALYKTTYGDTNISETIVYSESACNELCGQAYIFSQCACILPIPFFARYVFKLDGSLAYARTCRPIATEFACALGAKKQFAASDDLQTLWCAHCTSQCKYTHFTMDISAQAAPSDAVKASWATTLLNSNNTTSFLAPPDFAQRYDYYMNQNYLRIEIACGSKYVMEYTQEPTVSFTDVFSSIGGQTGLWIGLSVLSMIELGELLFRLLWKHIVHWKNKQKTSVTQVVQFNNQKSSETPVCTLE</sequence>
<dbReference type="PANTHER" id="PTHR11690">
    <property type="entry name" value="AMILORIDE-SENSITIVE SODIUM CHANNEL-RELATED"/>
    <property type="match status" value="1"/>
</dbReference>
<keyword evidence="7 11" id="KW-0406">Ion transport</keyword>
<dbReference type="Pfam" id="PF00858">
    <property type="entry name" value="ASC"/>
    <property type="match status" value="1"/>
</dbReference>
<keyword evidence="10 11" id="KW-0407">Ion channel</keyword>
<keyword evidence="4 11" id="KW-0812">Transmembrane</keyword>
<dbReference type="GO" id="GO:0015280">
    <property type="term" value="F:ligand-gated sodium channel activity"/>
    <property type="evidence" value="ECO:0007669"/>
    <property type="project" value="TreeGrafter"/>
</dbReference>
<proteinExistence type="inferred from homology"/>
<dbReference type="AlphaFoldDB" id="A0A815NN85"/>
<evidence type="ECO:0000256" key="6">
    <source>
        <dbReference type="ARBA" id="ARBA00023053"/>
    </source>
</evidence>
<dbReference type="PRINTS" id="PR01078">
    <property type="entry name" value="AMINACHANNEL"/>
</dbReference>
<evidence type="ECO:0000256" key="10">
    <source>
        <dbReference type="ARBA" id="ARBA00023303"/>
    </source>
</evidence>
<evidence type="ECO:0000256" key="9">
    <source>
        <dbReference type="ARBA" id="ARBA00023201"/>
    </source>
</evidence>
<evidence type="ECO:0000256" key="8">
    <source>
        <dbReference type="ARBA" id="ARBA00023136"/>
    </source>
</evidence>
<protein>
    <submittedName>
        <fullName evidence="13">Uncharacterized protein</fullName>
    </submittedName>
</protein>
<keyword evidence="8 12" id="KW-0472">Membrane</keyword>
<keyword evidence="2 11" id="KW-0813">Transport</keyword>
<evidence type="ECO:0000256" key="2">
    <source>
        <dbReference type="ARBA" id="ARBA00022448"/>
    </source>
</evidence>
<evidence type="ECO:0000256" key="5">
    <source>
        <dbReference type="ARBA" id="ARBA00022989"/>
    </source>
</evidence>
<dbReference type="Gene3D" id="1.10.287.770">
    <property type="entry name" value="YojJ-like"/>
    <property type="match status" value="1"/>
</dbReference>
<comment type="caution">
    <text evidence="13">The sequence shown here is derived from an EMBL/GenBank/DDBJ whole genome shotgun (WGS) entry which is preliminary data.</text>
</comment>
<keyword evidence="5 12" id="KW-1133">Transmembrane helix</keyword>
<dbReference type="Gene3D" id="2.60.470.10">
    <property type="entry name" value="Acid-sensing ion channels like domains"/>
    <property type="match status" value="1"/>
</dbReference>
<evidence type="ECO:0000256" key="1">
    <source>
        <dbReference type="ARBA" id="ARBA00004141"/>
    </source>
</evidence>
<evidence type="ECO:0000256" key="12">
    <source>
        <dbReference type="SAM" id="Phobius"/>
    </source>
</evidence>
<dbReference type="PANTHER" id="PTHR11690:SF300">
    <property type="entry name" value="PICKPOCKET PROTEIN 19"/>
    <property type="match status" value="1"/>
</dbReference>
<dbReference type="Proteomes" id="UP000663852">
    <property type="component" value="Unassembled WGS sequence"/>
</dbReference>
<reference evidence="13" key="1">
    <citation type="submission" date="2021-02" db="EMBL/GenBank/DDBJ databases">
        <authorList>
            <person name="Nowell W R."/>
        </authorList>
    </citation>
    <scope>NUCLEOTIDE SEQUENCE</scope>
</reference>
<organism evidence="13 14">
    <name type="scientific">Adineta ricciae</name>
    <name type="common">Rotifer</name>
    <dbReference type="NCBI Taxonomy" id="249248"/>
    <lineage>
        <taxon>Eukaryota</taxon>
        <taxon>Metazoa</taxon>
        <taxon>Spiralia</taxon>
        <taxon>Gnathifera</taxon>
        <taxon>Rotifera</taxon>
        <taxon>Eurotatoria</taxon>
        <taxon>Bdelloidea</taxon>
        <taxon>Adinetida</taxon>
        <taxon>Adinetidae</taxon>
        <taxon>Adineta</taxon>
    </lineage>
</organism>
<evidence type="ECO:0000313" key="14">
    <source>
        <dbReference type="Proteomes" id="UP000663852"/>
    </source>
</evidence>
<keyword evidence="3 11" id="KW-0894">Sodium channel</keyword>
<keyword evidence="6" id="KW-0915">Sodium</keyword>
<comment type="subcellular location">
    <subcellularLocation>
        <location evidence="1">Membrane</location>
        <topology evidence="1">Multi-pass membrane protein</topology>
    </subcellularLocation>
</comment>
<dbReference type="EMBL" id="CAJNOJ010000415">
    <property type="protein sequence ID" value="CAF1439901.1"/>
    <property type="molecule type" value="Genomic_DNA"/>
</dbReference>
<dbReference type="GO" id="GO:0005886">
    <property type="term" value="C:plasma membrane"/>
    <property type="evidence" value="ECO:0007669"/>
    <property type="project" value="TreeGrafter"/>
</dbReference>
<evidence type="ECO:0000313" key="13">
    <source>
        <dbReference type="EMBL" id="CAF1439901.1"/>
    </source>
</evidence>
<feature type="transmembrane region" description="Helical" evidence="12">
    <location>
        <begin position="48"/>
        <end position="69"/>
    </location>
</feature>
<evidence type="ECO:0000256" key="4">
    <source>
        <dbReference type="ARBA" id="ARBA00022692"/>
    </source>
</evidence>
<name>A0A815NN85_ADIRI</name>
<dbReference type="InterPro" id="IPR001873">
    <property type="entry name" value="ENaC"/>
</dbReference>
<evidence type="ECO:0000256" key="3">
    <source>
        <dbReference type="ARBA" id="ARBA00022461"/>
    </source>
</evidence>
<accession>A0A815NN85</accession>
<dbReference type="OrthoDB" id="8065060at2759"/>
<comment type="similarity">
    <text evidence="11">Belongs to the amiloride-sensitive sodium channel (TC 1.A.6) family.</text>
</comment>